<evidence type="ECO:0000313" key="4">
    <source>
        <dbReference type="EMBL" id="MDG3013335.1"/>
    </source>
</evidence>
<accession>A0A9X4LW13</accession>
<keyword evidence="5" id="KW-1185">Reference proteome</keyword>
<dbReference type="Proteomes" id="UP001152755">
    <property type="component" value="Unassembled WGS sequence"/>
</dbReference>
<dbReference type="GO" id="GO:0009317">
    <property type="term" value="C:acetyl-CoA carboxylase complex"/>
    <property type="evidence" value="ECO:0007669"/>
    <property type="project" value="TreeGrafter"/>
</dbReference>
<organism evidence="4 5">
    <name type="scientific">Speluncibacter jeojiensis</name>
    <dbReference type="NCBI Taxonomy" id="2710754"/>
    <lineage>
        <taxon>Bacteria</taxon>
        <taxon>Bacillati</taxon>
        <taxon>Actinomycetota</taxon>
        <taxon>Actinomycetes</taxon>
        <taxon>Mycobacteriales</taxon>
        <taxon>Speluncibacteraceae</taxon>
        <taxon>Speluncibacter</taxon>
    </lineage>
</organism>
<dbReference type="PANTHER" id="PTHR43842">
    <property type="entry name" value="PROPIONYL-COA CARBOXYLASE BETA CHAIN"/>
    <property type="match status" value="1"/>
</dbReference>
<dbReference type="InterPro" id="IPR029045">
    <property type="entry name" value="ClpP/crotonase-like_dom_sf"/>
</dbReference>
<evidence type="ECO:0000259" key="2">
    <source>
        <dbReference type="PROSITE" id="PS50980"/>
    </source>
</evidence>
<sequence>MTLLAPGQSVEAKPDPRDPLRRLEVLFDPDTVELLHPRDRSGVLAAAGEISGVRTIAFCTDGTVMGGAMGVDGCRHIVDAYDVAIAEESPIVGVWHSGGARLAEGVEALHAVGLVFEAMIRASGLVPQISIVVGFAAGGAAYGPALTDVVIMAPEGRVFVTGPDVVKSVTGEQVDMASLGGPDTHHGKSGVCHIVADDEADAFSRGRRLVALFSRQGHFDRAKAEAGDVDLKAMLPESNRRAYDVHPIVRTLLDHEVVEGPDGERLELSSFEEFQAKWARSMVIGLGRLAGRTVGVLANNPLRLGGCLNSESAEKAARFVRLCDAFGIPLVVVVDVPGYLPGVSQEWEGVVRRGAKLLHAFGEASVPRVTLVTRKIYGGAYIAMNSRALGATAVYAWPDSEVAVMGAKAAVGILHKRALAAAPDEEREALHDRLAQEHEQIAGGVGRAIDIGVVDEVIDPAVTRSRITAALAAAPARRGRHKNIPL</sequence>
<evidence type="ECO:0000259" key="3">
    <source>
        <dbReference type="PROSITE" id="PS50989"/>
    </source>
</evidence>
<proteinExistence type="inferred from homology"/>
<reference evidence="4" key="1">
    <citation type="submission" date="2022-08" db="EMBL/GenBank/DDBJ databases">
        <title>Genome analysis of Corynebacteriales strain.</title>
        <authorList>
            <person name="Lee S.D."/>
        </authorList>
    </citation>
    <scope>NUCLEOTIDE SEQUENCE</scope>
    <source>
        <strain evidence="4">D3-21</strain>
    </source>
</reference>
<protein>
    <submittedName>
        <fullName evidence="4">Acyl-CoA carboxylase subunit beta</fullName>
    </submittedName>
</protein>
<comment type="similarity">
    <text evidence="1">Belongs to the AccD/PCCB family.</text>
</comment>
<dbReference type="Pfam" id="PF01039">
    <property type="entry name" value="Carboxyl_trans"/>
    <property type="match status" value="1"/>
</dbReference>
<dbReference type="PANTHER" id="PTHR43842:SF2">
    <property type="entry name" value="PROPIONYL-COA CARBOXYLASE BETA CHAIN, MITOCHONDRIAL"/>
    <property type="match status" value="1"/>
</dbReference>
<dbReference type="RefSeq" id="WP_277834307.1">
    <property type="nucleotide sequence ID" value="NZ_JAAIVF010000006.1"/>
</dbReference>
<dbReference type="SUPFAM" id="SSF52096">
    <property type="entry name" value="ClpP/crotonase"/>
    <property type="match status" value="2"/>
</dbReference>
<dbReference type="InterPro" id="IPR011763">
    <property type="entry name" value="COA_CT_C"/>
</dbReference>
<dbReference type="PROSITE" id="PS50989">
    <property type="entry name" value="COA_CT_CTER"/>
    <property type="match status" value="1"/>
</dbReference>
<dbReference type="Gene3D" id="3.90.226.10">
    <property type="entry name" value="2-enoyl-CoA Hydratase, Chain A, domain 1"/>
    <property type="match status" value="2"/>
</dbReference>
<gene>
    <name evidence="4" type="ORF">NVS88_02050</name>
</gene>
<dbReference type="InterPro" id="IPR034733">
    <property type="entry name" value="AcCoA_carboxyl_beta"/>
</dbReference>
<comment type="caution">
    <text evidence="4">The sequence shown here is derived from an EMBL/GenBank/DDBJ whole genome shotgun (WGS) entry which is preliminary data.</text>
</comment>
<dbReference type="AlphaFoldDB" id="A0A9X4LW13"/>
<feature type="domain" description="CoA carboxyltransferase N-terminal" evidence="2">
    <location>
        <begin position="1"/>
        <end position="225"/>
    </location>
</feature>
<dbReference type="InterPro" id="IPR051047">
    <property type="entry name" value="AccD/PCCB"/>
</dbReference>
<dbReference type="PROSITE" id="PS50980">
    <property type="entry name" value="COA_CT_NTER"/>
    <property type="match status" value="1"/>
</dbReference>
<dbReference type="InterPro" id="IPR011762">
    <property type="entry name" value="COA_CT_N"/>
</dbReference>
<dbReference type="GO" id="GO:0004658">
    <property type="term" value="F:propionyl-CoA carboxylase activity"/>
    <property type="evidence" value="ECO:0007669"/>
    <property type="project" value="TreeGrafter"/>
</dbReference>
<name>A0A9X4LW13_9ACTN</name>
<evidence type="ECO:0000256" key="1">
    <source>
        <dbReference type="ARBA" id="ARBA00006102"/>
    </source>
</evidence>
<dbReference type="EMBL" id="JANRHA010000001">
    <property type="protein sequence ID" value="MDG3013335.1"/>
    <property type="molecule type" value="Genomic_DNA"/>
</dbReference>
<feature type="domain" description="CoA carboxyltransferase C-terminal" evidence="3">
    <location>
        <begin position="218"/>
        <end position="486"/>
    </location>
</feature>
<evidence type="ECO:0000313" key="5">
    <source>
        <dbReference type="Proteomes" id="UP001152755"/>
    </source>
</evidence>